<dbReference type="PANTHER" id="PTHR37817:SF1">
    <property type="entry name" value="N-ACETYLTRANSFERASE EIS"/>
    <property type="match status" value="1"/>
</dbReference>
<dbReference type="InterPro" id="IPR016181">
    <property type="entry name" value="Acyl_CoA_acyltransferase"/>
</dbReference>
<dbReference type="AlphaFoldDB" id="A0A3N4GGX2"/>
<accession>A0A3N4GGX2</accession>
<dbReference type="SUPFAM" id="SSF55729">
    <property type="entry name" value="Acyl-CoA N-acyltransferases (Nat)"/>
    <property type="match status" value="1"/>
</dbReference>
<dbReference type="Pfam" id="PF17668">
    <property type="entry name" value="Acetyltransf_17"/>
    <property type="match status" value="1"/>
</dbReference>
<dbReference type="InterPro" id="IPR022902">
    <property type="entry name" value="NAcTrfase_Eis"/>
</dbReference>
<dbReference type="EMBL" id="RKMH01000008">
    <property type="protein sequence ID" value="RPA59896.1"/>
    <property type="molecule type" value="Genomic_DNA"/>
</dbReference>
<gene>
    <name evidence="7" type="ORF">EF294_11610</name>
</gene>
<evidence type="ECO:0000256" key="3">
    <source>
        <dbReference type="ARBA" id="ARBA00022679"/>
    </source>
</evidence>
<dbReference type="Proteomes" id="UP000267536">
    <property type="component" value="Unassembled WGS sequence"/>
</dbReference>
<feature type="binding site" evidence="5">
    <location>
        <begin position="95"/>
        <end position="97"/>
    </location>
    <ligand>
        <name>acetyl-CoA</name>
        <dbReference type="ChEBI" id="CHEBI:57288"/>
    </ligand>
</feature>
<reference evidence="7 8" key="1">
    <citation type="submission" date="2018-11" db="EMBL/GenBank/DDBJ databases">
        <title>Draft genome sequence of Gordonia sp. RS15-1S isolated from rice stems.</title>
        <authorList>
            <person name="Muangham S."/>
        </authorList>
    </citation>
    <scope>NUCLEOTIDE SEQUENCE [LARGE SCALE GENOMIC DNA]</scope>
    <source>
        <strain evidence="7 8">RS15-1S</strain>
    </source>
</reference>
<evidence type="ECO:0000313" key="8">
    <source>
        <dbReference type="Proteomes" id="UP000267536"/>
    </source>
</evidence>
<dbReference type="HAMAP" id="MF_01812">
    <property type="entry name" value="Eis"/>
    <property type="match status" value="1"/>
</dbReference>
<evidence type="ECO:0000256" key="4">
    <source>
        <dbReference type="ARBA" id="ARBA00023315"/>
    </source>
</evidence>
<dbReference type="RefSeq" id="WP_123929764.1">
    <property type="nucleotide sequence ID" value="NZ_JBPSDP010000007.1"/>
</dbReference>
<keyword evidence="4 5" id="KW-0012">Acyltransferase</keyword>
<dbReference type="Gene3D" id="3.30.1050.10">
    <property type="entry name" value="SCP2 sterol-binding domain"/>
    <property type="match status" value="1"/>
</dbReference>
<name>A0A3N4GGX2_9ACTN</name>
<dbReference type="InterPro" id="IPR036527">
    <property type="entry name" value="SCP2_sterol-bd_dom_sf"/>
</dbReference>
<keyword evidence="3 5" id="KW-0808">Transferase</keyword>
<sequence length="413" mass="44785">MNSADATIDNLSLNRATDDDWDDIIAADARAFAMRNPIPDDERDDLRAKVSDSDVIVVRDTDVSSVPLVGVSMFYRMSMTLPGGGVADAAGLSWVSVAATHRRRGILRRMLTELTGQWIEEGQTFAILTASEGTIYERFGFGPACFAHSIRIGSSALMRAEHPSHATVRFANPDEVAATVADIHHRWTATRPGALVRTEEWWAPILADRNSERPPAASGLHYLLHDDGYASYRVFKGVADGEVHAEVEEVVAVTEDAHTDLWRVLISLDLIPTLHASIPVDDPLPRKLLNLRSVEVTGLVDKMWLRILNVPAALGARRYNADLDVVLDVGDRFAGRGGTFALTVGNGAAVVVPSEAQPTVRLDIAVLSSLYLGGISAREFAAAGRLWTDSSATLDALDRAFATTRAPFAGTFF</sequence>
<dbReference type="InterPro" id="IPR000182">
    <property type="entry name" value="GNAT_dom"/>
</dbReference>
<feature type="domain" description="N-acetyltransferase" evidence="6">
    <location>
        <begin position="11"/>
        <end position="163"/>
    </location>
</feature>
<evidence type="ECO:0000256" key="2">
    <source>
        <dbReference type="ARBA" id="ARBA00022488"/>
    </source>
</evidence>
<dbReference type="PROSITE" id="PS51186">
    <property type="entry name" value="GNAT"/>
    <property type="match status" value="1"/>
</dbReference>
<protein>
    <submittedName>
        <fullName evidence="7">GNAT family N-acetyltransferase</fullName>
    </submittedName>
</protein>
<dbReference type="InterPro" id="IPR041380">
    <property type="entry name" value="Acetyltransf_17"/>
</dbReference>
<keyword evidence="8" id="KW-1185">Reference proteome</keyword>
<dbReference type="InterPro" id="IPR025559">
    <property type="entry name" value="Eis_dom"/>
</dbReference>
<comment type="caution">
    <text evidence="7">The sequence shown here is derived from an EMBL/GenBank/DDBJ whole genome shotgun (WGS) entry which is preliminary data.</text>
</comment>
<dbReference type="Pfam" id="PF13530">
    <property type="entry name" value="SCP2_2"/>
    <property type="match status" value="1"/>
</dbReference>
<proteinExistence type="inferred from homology"/>
<evidence type="ECO:0000256" key="5">
    <source>
        <dbReference type="HAMAP-Rule" id="MF_01812"/>
    </source>
</evidence>
<comment type="similarity">
    <text evidence="1 5">Belongs to the acetyltransferase Eis family.</text>
</comment>
<dbReference type="Pfam" id="PF13527">
    <property type="entry name" value="Acetyltransf_9"/>
    <property type="match status" value="1"/>
</dbReference>
<evidence type="ECO:0000256" key="1">
    <source>
        <dbReference type="ARBA" id="ARBA00009213"/>
    </source>
</evidence>
<dbReference type="Gene3D" id="3.40.630.30">
    <property type="match status" value="2"/>
</dbReference>
<dbReference type="InterPro" id="IPR051554">
    <property type="entry name" value="Acetyltransferase_Eis"/>
</dbReference>
<feature type="active site" description="Proton donor" evidence="5">
    <location>
        <position position="136"/>
    </location>
</feature>
<feature type="binding site" evidence="5">
    <location>
        <begin position="103"/>
        <end position="108"/>
    </location>
    <ligand>
        <name>acetyl-CoA</name>
        <dbReference type="ChEBI" id="CHEBI:57288"/>
    </ligand>
</feature>
<dbReference type="OrthoDB" id="8399956at2"/>
<keyword evidence="2" id="KW-1036">Host cytoplasmic vesicle</keyword>
<organism evidence="7 8">
    <name type="scientific">Gordonia oryzae</name>
    <dbReference type="NCBI Taxonomy" id="2487349"/>
    <lineage>
        <taxon>Bacteria</taxon>
        <taxon>Bacillati</taxon>
        <taxon>Actinomycetota</taxon>
        <taxon>Actinomycetes</taxon>
        <taxon>Mycobacteriales</taxon>
        <taxon>Gordoniaceae</taxon>
        <taxon>Gordonia</taxon>
    </lineage>
</organism>
<feature type="active site" description="Proton acceptor; via carboxylate" evidence="5">
    <location>
        <position position="413"/>
    </location>
</feature>
<evidence type="ECO:0000259" key="6">
    <source>
        <dbReference type="PROSITE" id="PS51186"/>
    </source>
</evidence>
<dbReference type="SUPFAM" id="SSF55718">
    <property type="entry name" value="SCP-like"/>
    <property type="match status" value="1"/>
</dbReference>
<dbReference type="NCBIfam" id="NF002367">
    <property type="entry name" value="PRK01346.1-4"/>
    <property type="match status" value="1"/>
</dbReference>
<comment type="subunit">
    <text evidence="5">Homohexamer; trimer of dimers.</text>
</comment>
<dbReference type="PANTHER" id="PTHR37817">
    <property type="entry name" value="N-ACETYLTRANSFERASE EIS"/>
    <property type="match status" value="1"/>
</dbReference>
<dbReference type="GO" id="GO:0034069">
    <property type="term" value="F:aminoglycoside N-acetyltransferase activity"/>
    <property type="evidence" value="ECO:0007669"/>
    <property type="project" value="TreeGrafter"/>
</dbReference>
<dbReference type="GO" id="GO:0030649">
    <property type="term" value="P:aminoglycoside antibiotic catabolic process"/>
    <property type="evidence" value="ECO:0007669"/>
    <property type="project" value="TreeGrafter"/>
</dbReference>
<evidence type="ECO:0000313" key="7">
    <source>
        <dbReference type="EMBL" id="RPA59896.1"/>
    </source>
</evidence>
<feature type="binding site" evidence="5">
    <location>
        <begin position="131"/>
        <end position="132"/>
    </location>
    <ligand>
        <name>acetyl-CoA</name>
        <dbReference type="ChEBI" id="CHEBI:57288"/>
    </ligand>
</feature>